<dbReference type="InterPro" id="IPR005467">
    <property type="entry name" value="His_kinase_dom"/>
</dbReference>
<evidence type="ECO:0000256" key="6">
    <source>
        <dbReference type="SAM" id="Phobius"/>
    </source>
</evidence>
<dbReference type="Pfam" id="PF00512">
    <property type="entry name" value="HisKA"/>
    <property type="match status" value="1"/>
</dbReference>
<dbReference type="CDD" id="cd00082">
    <property type="entry name" value="HisKA"/>
    <property type="match status" value="1"/>
</dbReference>
<evidence type="ECO:0000313" key="9">
    <source>
        <dbReference type="Proteomes" id="UP001258315"/>
    </source>
</evidence>
<dbReference type="Gene3D" id="1.25.40.10">
    <property type="entry name" value="Tetratricopeptide repeat domain"/>
    <property type="match status" value="3"/>
</dbReference>
<feature type="repeat" description="TPR" evidence="4">
    <location>
        <begin position="297"/>
        <end position="330"/>
    </location>
</feature>
<dbReference type="EMBL" id="JAVLVU010000001">
    <property type="protein sequence ID" value="MDT3400958.1"/>
    <property type="molecule type" value="Genomic_DNA"/>
</dbReference>
<keyword evidence="6" id="KW-1133">Transmembrane helix</keyword>
<dbReference type="InterPro" id="IPR011990">
    <property type="entry name" value="TPR-like_helical_dom_sf"/>
</dbReference>
<feature type="coiled-coil region" evidence="5">
    <location>
        <begin position="33"/>
        <end position="60"/>
    </location>
</feature>
<evidence type="ECO:0000256" key="1">
    <source>
        <dbReference type="ARBA" id="ARBA00000085"/>
    </source>
</evidence>
<keyword evidence="4" id="KW-0802">TPR repeat</keyword>
<dbReference type="Proteomes" id="UP001258315">
    <property type="component" value="Unassembled WGS sequence"/>
</dbReference>
<dbReference type="SUPFAM" id="SSF55874">
    <property type="entry name" value="ATPase domain of HSP90 chaperone/DNA topoisomerase II/histidine kinase"/>
    <property type="match status" value="1"/>
</dbReference>
<sequence>MRTLVFYNMKLTVPALSVLFSLIVFSLPQTFAQKRGQAEIDSLKNELVKAREDSTRLNLLCNIANAYSPAGQVTLAMKYVNEAEALSKRLNWKKGKFKWLYASAVANYYAANISVAIARFEQVGALADTLHLETQKHLINSYIASCFIGTGKYDEALKRIEANEPYLRKTRNNKILANDLLLKGGIYVKKAQYSEAIKYLNQALGYAKAAKNLPVIFAIHLNIAEAYVMSKNYQKALLICSQTEKMLKGYETWPQYTHFLAIRAMANQATGNYNKAIEDGLLIVKIGIAKSNQAELMQAYMNLAGIYAKLKDYEKAATNYKHALTAAKKIKQVSAAYLSGLNATIAQNLIEVEQYDQAVAYSKQAVTDALDMPTKINTLNALAWTYYKAKNYEQALINIKEAARLETDNKLKITGIYGTMGTIIRDAPDKTLLAAGIKPGERDMLMIKYLNIGWNESFESGNASSMENAHRELSLAYEKLHDYRAAFTHYKRYRDMADSLDNITKKTDTKQKIARFEYEKREDSLKYVQRLATQRLNEQMKLQKAEIKSKKYQSYFYMGGLATLVVLSGFIGLNYYNQRKANVLINQANADLNNKQEEITAQRDQLAEAITELKAAQTQLVQSEKMASLGELTAGIAHEIQNPLNFVNNFSEVSTEMLTELNDELVKGDIAEAQYLATELKEALEKINYHGKRADSIVKGMLEHSRASNGQKEPTDINKLTDEYLRLAYHGLRAKDKTFNADLITNFADDLPMANMIPQEMGRVMLNLFNNAFYAVHQKQKNIGGNYKPVVEVSTTLNNNLLQIIVKDNGTGIPDDIKDKIMQPFFTTKPTGQGTGLGLSLSYDVVVKVHGGKIAVDSIPGEQTTFIVSLPV</sequence>
<dbReference type="PRINTS" id="PR00344">
    <property type="entry name" value="BCTRLSENSOR"/>
</dbReference>
<protein>
    <recommendedName>
        <fullName evidence="2">histidine kinase</fullName>
        <ecNumber evidence="2">2.7.13.3</ecNumber>
    </recommendedName>
</protein>
<keyword evidence="9" id="KW-1185">Reference proteome</keyword>
<dbReference type="SUPFAM" id="SSF48452">
    <property type="entry name" value="TPR-like"/>
    <property type="match status" value="4"/>
</dbReference>
<comment type="catalytic activity">
    <reaction evidence="1">
        <text>ATP + protein L-histidine = ADP + protein N-phospho-L-histidine.</text>
        <dbReference type="EC" id="2.7.13.3"/>
    </reaction>
</comment>
<dbReference type="PANTHER" id="PTHR43065:SF42">
    <property type="entry name" value="TWO-COMPONENT SENSOR PPRA"/>
    <property type="match status" value="1"/>
</dbReference>
<accession>A0ABU3GMD2</accession>
<evidence type="ECO:0000256" key="5">
    <source>
        <dbReference type="SAM" id="Coils"/>
    </source>
</evidence>
<dbReference type="Pfam" id="PF02518">
    <property type="entry name" value="HATPase_c"/>
    <property type="match status" value="1"/>
</dbReference>
<name>A0ABU3GMD2_9SPHI</name>
<reference evidence="9" key="1">
    <citation type="submission" date="2023-07" db="EMBL/GenBank/DDBJ databases">
        <title>Functional and genomic diversity of the sorghum phyllosphere microbiome.</title>
        <authorList>
            <person name="Shade A."/>
        </authorList>
    </citation>
    <scope>NUCLEOTIDE SEQUENCE [LARGE SCALE GENOMIC DNA]</scope>
    <source>
        <strain evidence="9">SORGH_AS_0422</strain>
    </source>
</reference>
<keyword evidence="6" id="KW-0472">Membrane</keyword>
<evidence type="ECO:0000256" key="2">
    <source>
        <dbReference type="ARBA" id="ARBA00012438"/>
    </source>
</evidence>
<dbReference type="EC" id="2.7.13.3" evidence="2"/>
<dbReference type="SMART" id="SM00388">
    <property type="entry name" value="HisKA"/>
    <property type="match status" value="1"/>
</dbReference>
<feature type="transmembrane region" description="Helical" evidence="6">
    <location>
        <begin position="555"/>
        <end position="576"/>
    </location>
</feature>
<keyword evidence="8" id="KW-0808">Transferase</keyword>
<proteinExistence type="predicted"/>
<dbReference type="Gene3D" id="1.10.287.130">
    <property type="match status" value="1"/>
</dbReference>
<dbReference type="InterPro" id="IPR003594">
    <property type="entry name" value="HATPase_dom"/>
</dbReference>
<feature type="domain" description="Histidine kinase" evidence="7">
    <location>
        <begin position="635"/>
        <end position="872"/>
    </location>
</feature>
<comment type="caution">
    <text evidence="8">The sequence shown here is derived from an EMBL/GenBank/DDBJ whole genome shotgun (WGS) entry which is preliminary data.</text>
</comment>
<dbReference type="Gene3D" id="3.30.565.10">
    <property type="entry name" value="Histidine kinase-like ATPase, C-terminal domain"/>
    <property type="match status" value="1"/>
</dbReference>
<evidence type="ECO:0000259" key="7">
    <source>
        <dbReference type="PROSITE" id="PS50109"/>
    </source>
</evidence>
<feature type="coiled-coil region" evidence="5">
    <location>
        <begin position="578"/>
        <end position="626"/>
    </location>
</feature>
<dbReference type="SUPFAM" id="SSF47384">
    <property type="entry name" value="Homodimeric domain of signal transducing histidine kinase"/>
    <property type="match status" value="1"/>
</dbReference>
<dbReference type="SMART" id="SM00028">
    <property type="entry name" value="TPR"/>
    <property type="match status" value="6"/>
</dbReference>
<evidence type="ECO:0000313" key="8">
    <source>
        <dbReference type="EMBL" id="MDT3400958.1"/>
    </source>
</evidence>
<keyword evidence="5" id="KW-0175">Coiled coil</keyword>
<dbReference type="SMART" id="SM00387">
    <property type="entry name" value="HATPase_c"/>
    <property type="match status" value="1"/>
</dbReference>
<dbReference type="InterPro" id="IPR004358">
    <property type="entry name" value="Sig_transdc_His_kin-like_C"/>
</dbReference>
<dbReference type="InterPro" id="IPR036097">
    <property type="entry name" value="HisK_dim/P_sf"/>
</dbReference>
<dbReference type="GO" id="GO:0004673">
    <property type="term" value="F:protein histidine kinase activity"/>
    <property type="evidence" value="ECO:0007669"/>
    <property type="project" value="UniProtKB-EC"/>
</dbReference>
<evidence type="ECO:0000256" key="3">
    <source>
        <dbReference type="ARBA" id="ARBA00022553"/>
    </source>
</evidence>
<dbReference type="InterPro" id="IPR036890">
    <property type="entry name" value="HATPase_C_sf"/>
</dbReference>
<dbReference type="InterPro" id="IPR019734">
    <property type="entry name" value="TPR_rpt"/>
</dbReference>
<keyword evidence="8" id="KW-0418">Kinase</keyword>
<dbReference type="InterPro" id="IPR003661">
    <property type="entry name" value="HisK_dim/P_dom"/>
</dbReference>
<dbReference type="Pfam" id="PF13181">
    <property type="entry name" value="TPR_8"/>
    <property type="match status" value="2"/>
</dbReference>
<keyword evidence="3" id="KW-0597">Phosphoprotein</keyword>
<dbReference type="PANTHER" id="PTHR43065">
    <property type="entry name" value="SENSOR HISTIDINE KINASE"/>
    <property type="match status" value="1"/>
</dbReference>
<keyword evidence="6" id="KW-0812">Transmembrane</keyword>
<evidence type="ECO:0000256" key="4">
    <source>
        <dbReference type="PROSITE-ProRule" id="PRU00339"/>
    </source>
</evidence>
<gene>
    <name evidence="8" type="ORF">QE417_000030</name>
</gene>
<organism evidence="8 9">
    <name type="scientific">Mucilaginibacter terrae</name>
    <dbReference type="NCBI Taxonomy" id="1955052"/>
    <lineage>
        <taxon>Bacteria</taxon>
        <taxon>Pseudomonadati</taxon>
        <taxon>Bacteroidota</taxon>
        <taxon>Sphingobacteriia</taxon>
        <taxon>Sphingobacteriales</taxon>
        <taxon>Sphingobacteriaceae</taxon>
        <taxon>Mucilaginibacter</taxon>
    </lineage>
</organism>
<dbReference type="PROSITE" id="PS50109">
    <property type="entry name" value="HIS_KIN"/>
    <property type="match status" value="1"/>
</dbReference>
<feature type="repeat" description="TPR" evidence="4">
    <location>
        <begin position="376"/>
        <end position="409"/>
    </location>
</feature>
<dbReference type="PROSITE" id="PS50005">
    <property type="entry name" value="TPR"/>
    <property type="match status" value="2"/>
</dbReference>